<name>A0A1N6U445_9GAMM</name>
<dbReference type="PROSITE" id="PS51318">
    <property type="entry name" value="TAT"/>
    <property type="match status" value="1"/>
</dbReference>
<dbReference type="AlphaFoldDB" id="A0A1N6U445"/>
<keyword evidence="3" id="KW-1185">Reference proteome</keyword>
<sequence length="190" mass="20218">MGNKTNLPSATRRLFLRRSLLALGAIAAAPAMTTQAIAKTADSASALSSLSVLSQEEYRILTVVGDTVVPRGGAFNLGALDIDLATRIDSYLDPDDAPMLQGLRGALMFLEHKAPALAKMEGTFSALPAPQREGLLLALRDTGGDATAVYAALRGLCTFYFYTHEHAWPGVGYDGPLVKRGRPVYPQVEA</sequence>
<gene>
    <name evidence="2" type="ORF">SAMN05421647_106187</name>
</gene>
<evidence type="ECO:0000313" key="3">
    <source>
        <dbReference type="Proteomes" id="UP000186895"/>
    </source>
</evidence>
<keyword evidence="1" id="KW-0732">Signal</keyword>
<evidence type="ECO:0000313" key="2">
    <source>
        <dbReference type="EMBL" id="SIQ60307.1"/>
    </source>
</evidence>
<evidence type="ECO:0000256" key="1">
    <source>
        <dbReference type="SAM" id="SignalP"/>
    </source>
</evidence>
<dbReference type="RefSeq" id="WP_076463461.1">
    <property type="nucleotide sequence ID" value="NZ_FTMN01000006.1"/>
</dbReference>
<dbReference type="EMBL" id="FTMN01000006">
    <property type="protein sequence ID" value="SIQ60307.1"/>
    <property type="molecule type" value="Genomic_DNA"/>
</dbReference>
<feature type="signal peptide" evidence="1">
    <location>
        <begin position="1"/>
        <end position="38"/>
    </location>
</feature>
<reference evidence="2 3" key="1">
    <citation type="submission" date="2017-01" db="EMBL/GenBank/DDBJ databases">
        <authorList>
            <person name="Mah S.A."/>
            <person name="Swanson W.J."/>
            <person name="Moy G.W."/>
            <person name="Vacquier V.D."/>
        </authorList>
    </citation>
    <scope>NUCLEOTIDE SEQUENCE [LARGE SCALE GENOMIC DNA]</scope>
    <source>
        <strain evidence="2 3">DSM 7027</strain>
    </source>
</reference>
<accession>A0A1N6U445</accession>
<organism evidence="2 3">
    <name type="scientific">Marinobacterium stanieri</name>
    <dbReference type="NCBI Taxonomy" id="49186"/>
    <lineage>
        <taxon>Bacteria</taxon>
        <taxon>Pseudomonadati</taxon>
        <taxon>Pseudomonadota</taxon>
        <taxon>Gammaproteobacteria</taxon>
        <taxon>Oceanospirillales</taxon>
        <taxon>Oceanospirillaceae</taxon>
        <taxon>Marinobacterium</taxon>
    </lineage>
</organism>
<proteinExistence type="predicted"/>
<protein>
    <submittedName>
        <fullName evidence="2">Gluconate 2-dehydrogenase subunit 3</fullName>
    </submittedName>
</protein>
<dbReference type="STRING" id="49186.SAMN05421647_106187"/>
<dbReference type="InterPro" id="IPR006311">
    <property type="entry name" value="TAT_signal"/>
</dbReference>
<feature type="chain" id="PRO_5012161755" evidence="1">
    <location>
        <begin position="39"/>
        <end position="190"/>
    </location>
</feature>
<dbReference type="InterPro" id="IPR027056">
    <property type="entry name" value="Gluconate_2DH_su3"/>
</dbReference>
<dbReference type="Pfam" id="PF13618">
    <property type="entry name" value="Gluconate_2-dh3"/>
    <property type="match status" value="1"/>
</dbReference>
<dbReference type="Proteomes" id="UP000186895">
    <property type="component" value="Unassembled WGS sequence"/>
</dbReference>